<dbReference type="InterPro" id="IPR006016">
    <property type="entry name" value="UspA"/>
</dbReference>
<dbReference type="SUPFAM" id="SSF52402">
    <property type="entry name" value="Adenine nucleotide alpha hydrolases-like"/>
    <property type="match status" value="2"/>
</dbReference>
<organism evidence="3 4">
    <name type="scientific">Paractinoplanes hotanensis</name>
    <dbReference type="NCBI Taxonomy" id="2906497"/>
    <lineage>
        <taxon>Bacteria</taxon>
        <taxon>Bacillati</taxon>
        <taxon>Actinomycetota</taxon>
        <taxon>Actinomycetes</taxon>
        <taxon>Micromonosporales</taxon>
        <taxon>Micromonosporaceae</taxon>
        <taxon>Paractinoplanes</taxon>
    </lineage>
</organism>
<dbReference type="PANTHER" id="PTHR46268:SF6">
    <property type="entry name" value="UNIVERSAL STRESS PROTEIN UP12"/>
    <property type="match status" value="1"/>
</dbReference>
<dbReference type="RefSeq" id="WP_251804149.1">
    <property type="nucleotide sequence ID" value="NZ_JAMQOL010000076.1"/>
</dbReference>
<dbReference type="EMBL" id="JAMQOL010000076">
    <property type="protein sequence ID" value="MCM4084398.1"/>
    <property type="molecule type" value="Genomic_DNA"/>
</dbReference>
<dbReference type="PANTHER" id="PTHR46268">
    <property type="entry name" value="STRESS RESPONSE PROTEIN NHAX"/>
    <property type="match status" value="1"/>
</dbReference>
<dbReference type="InterPro" id="IPR006015">
    <property type="entry name" value="Universal_stress_UspA"/>
</dbReference>
<comment type="similarity">
    <text evidence="1">Belongs to the universal stress protein A family.</text>
</comment>
<dbReference type="InterPro" id="IPR014729">
    <property type="entry name" value="Rossmann-like_a/b/a_fold"/>
</dbReference>
<name>A0ABT0YEE3_9ACTN</name>
<protein>
    <submittedName>
        <fullName evidence="3">Universal stress protein</fullName>
    </submittedName>
</protein>
<reference evidence="3 4" key="1">
    <citation type="submission" date="2022-06" db="EMBL/GenBank/DDBJ databases">
        <title>Actinoplanes abujensis sp. nov., isolated from Nigerian arid soil.</title>
        <authorList>
            <person name="Ding P."/>
        </authorList>
    </citation>
    <scope>NUCLEOTIDE SEQUENCE [LARGE SCALE GENOMIC DNA]</scope>
    <source>
        <strain evidence="4">TRM88002</strain>
    </source>
</reference>
<dbReference type="Proteomes" id="UP001523216">
    <property type="component" value="Unassembled WGS sequence"/>
</dbReference>
<proteinExistence type="inferred from homology"/>
<dbReference type="Pfam" id="PF00582">
    <property type="entry name" value="Usp"/>
    <property type="match status" value="2"/>
</dbReference>
<evidence type="ECO:0000256" key="1">
    <source>
        <dbReference type="ARBA" id="ARBA00008791"/>
    </source>
</evidence>
<feature type="domain" description="UspA" evidence="2">
    <location>
        <begin position="4"/>
        <end position="140"/>
    </location>
</feature>
<sequence length="289" mass="30514">MVNRQIIVGTDGAGTSGAAVDWAAHEAQRRRVPLRIFHAFDWDWGEHRLDAGVEETEAARLLAETVVVSAFDRAREVAPDITIETDMLIGPAVPRLLEVSRGAELLVVGNRGRGGFAGLLLGSVSQRVATHALCPVVVVRGRHSVTGGPIAAGVDHSRAADLVLQNAFTAASEQGCSLAVIRAYEPVIPLSLSPAASRTVAIPSQDEAEQARLEARLAPWRAKYPEVPVDEVISHESAASALVKASHQARLVVVGSRGRGLITGGLLGSTGLQLLHHAECPVHIARPVS</sequence>
<feature type="domain" description="UspA" evidence="2">
    <location>
        <begin position="150"/>
        <end position="286"/>
    </location>
</feature>
<evidence type="ECO:0000259" key="2">
    <source>
        <dbReference type="Pfam" id="PF00582"/>
    </source>
</evidence>
<dbReference type="PRINTS" id="PR01438">
    <property type="entry name" value="UNVRSLSTRESS"/>
</dbReference>
<comment type="caution">
    <text evidence="3">The sequence shown here is derived from an EMBL/GenBank/DDBJ whole genome shotgun (WGS) entry which is preliminary data.</text>
</comment>
<gene>
    <name evidence="3" type="ORF">LXN57_43375</name>
</gene>
<keyword evidence="4" id="KW-1185">Reference proteome</keyword>
<evidence type="ECO:0000313" key="3">
    <source>
        <dbReference type="EMBL" id="MCM4084398.1"/>
    </source>
</evidence>
<dbReference type="Gene3D" id="3.40.50.620">
    <property type="entry name" value="HUPs"/>
    <property type="match status" value="2"/>
</dbReference>
<evidence type="ECO:0000313" key="4">
    <source>
        <dbReference type="Proteomes" id="UP001523216"/>
    </source>
</evidence>
<accession>A0ABT0YEE3</accession>